<organism evidence="6 7">
    <name type="scientific">Tistlia consotensis USBA 355</name>
    <dbReference type="NCBI Taxonomy" id="560819"/>
    <lineage>
        <taxon>Bacteria</taxon>
        <taxon>Pseudomonadati</taxon>
        <taxon>Pseudomonadota</taxon>
        <taxon>Alphaproteobacteria</taxon>
        <taxon>Rhodospirillales</taxon>
        <taxon>Rhodovibrionaceae</taxon>
        <taxon>Tistlia</taxon>
    </lineage>
</organism>
<evidence type="ECO:0000256" key="2">
    <source>
        <dbReference type="ARBA" id="ARBA00022723"/>
    </source>
</evidence>
<dbReference type="Pfam" id="PF24827">
    <property type="entry name" value="AstE_AspA_cat"/>
    <property type="match status" value="1"/>
</dbReference>
<keyword evidence="2" id="KW-0479">Metal-binding</keyword>
<accession>A0A1Y6CIM9</accession>
<dbReference type="InterPro" id="IPR014336">
    <property type="entry name" value="DoeB"/>
</dbReference>
<dbReference type="CDD" id="cd06252">
    <property type="entry name" value="M14_ASTE_ASPA-like"/>
    <property type="match status" value="1"/>
</dbReference>
<comment type="cofactor">
    <cofactor evidence="1">
        <name>Zn(2+)</name>
        <dbReference type="ChEBI" id="CHEBI:29105"/>
    </cofactor>
</comment>
<dbReference type="AlphaFoldDB" id="A0A1Y6CIM9"/>
<dbReference type="Gene3D" id="3.40.630.10">
    <property type="entry name" value="Zn peptidases"/>
    <property type="match status" value="1"/>
</dbReference>
<dbReference type="NCBIfam" id="TIGR02994">
    <property type="entry name" value="ectoine_eutE"/>
    <property type="match status" value="1"/>
</dbReference>
<evidence type="ECO:0000313" key="7">
    <source>
        <dbReference type="Proteomes" id="UP000192917"/>
    </source>
</evidence>
<evidence type="ECO:0000313" key="6">
    <source>
        <dbReference type="EMBL" id="SMF56907.1"/>
    </source>
</evidence>
<protein>
    <submittedName>
        <fullName evidence="6">N-alpha-acetyl-L-2,4-diaminobutyrate deacetylase</fullName>
    </submittedName>
</protein>
<evidence type="ECO:0000256" key="1">
    <source>
        <dbReference type="ARBA" id="ARBA00001947"/>
    </source>
</evidence>
<dbReference type="InterPro" id="IPR053138">
    <property type="entry name" value="N-alpha-Ac-DABA_deacetylase"/>
</dbReference>
<dbReference type="InterPro" id="IPR043795">
    <property type="entry name" value="N-alpha-Ac-DABA-like"/>
</dbReference>
<dbReference type="PIRSF" id="PIRSF039012">
    <property type="entry name" value="ASP"/>
    <property type="match status" value="1"/>
</dbReference>
<dbReference type="Proteomes" id="UP000192917">
    <property type="component" value="Unassembled WGS sequence"/>
</dbReference>
<dbReference type="RefSeq" id="WP_235017173.1">
    <property type="nucleotide sequence ID" value="NZ_FWZX01000021.1"/>
</dbReference>
<proteinExistence type="predicted"/>
<dbReference type="PANTHER" id="PTHR37326:SF1">
    <property type="entry name" value="BLL3975 PROTEIN"/>
    <property type="match status" value="1"/>
</dbReference>
<evidence type="ECO:0000259" key="5">
    <source>
        <dbReference type="Pfam" id="PF24827"/>
    </source>
</evidence>
<evidence type="ECO:0000256" key="4">
    <source>
        <dbReference type="ARBA" id="ARBA00022833"/>
    </source>
</evidence>
<keyword evidence="4" id="KW-0862">Zinc</keyword>
<dbReference type="GO" id="GO:0016788">
    <property type="term" value="F:hydrolase activity, acting on ester bonds"/>
    <property type="evidence" value="ECO:0007669"/>
    <property type="project" value="InterPro"/>
</dbReference>
<reference evidence="6 7" key="1">
    <citation type="submission" date="2017-04" db="EMBL/GenBank/DDBJ databases">
        <authorList>
            <person name="Afonso C.L."/>
            <person name="Miller P.J."/>
            <person name="Scott M.A."/>
            <person name="Spackman E."/>
            <person name="Goraichik I."/>
            <person name="Dimitrov K.M."/>
            <person name="Suarez D.L."/>
            <person name="Swayne D.E."/>
        </authorList>
    </citation>
    <scope>NUCLEOTIDE SEQUENCE [LARGE SCALE GENOMIC DNA]</scope>
    <source>
        <strain evidence="6 7">USBA 355</strain>
    </source>
</reference>
<keyword evidence="7" id="KW-1185">Reference proteome</keyword>
<dbReference type="EMBL" id="FWZX01000021">
    <property type="protein sequence ID" value="SMF56907.1"/>
    <property type="molecule type" value="Genomic_DNA"/>
</dbReference>
<sequence>MTDKSMAGGGLRPSPIRPTVELDAPGLRHGFLKLPYSSDASAWGSVMTPICVAANGEGPTALLTGGNHGDEYEGPVALYKLAAALDLSRIRGRIIIVPAMNYPALDAGRRTSPIDNGNLNRVFPGSPTGTVTEKIADFFCRHLLPRADVVLDIHSGGRTLEFLPFAACHALDDKEHEGRCIAAMKAFGAPWSVIMTEMDPTGLYDTAVEELGKTFVTTELGGGGTARASTVRIAERGILNLLRHAGILEGEPEPAETTLLTMPDEGYLVSEHHGLVEPCVDLGEFVCAGQPVARVIDQRRTAGAVIEYRAPIDGVLAGRHFPGMVKAGDCLGVLAVET</sequence>
<evidence type="ECO:0000256" key="3">
    <source>
        <dbReference type="ARBA" id="ARBA00022801"/>
    </source>
</evidence>
<feature type="domain" description="Succinylglutamate desuccinylase/Aspartoacylase catalytic" evidence="5">
    <location>
        <begin position="58"/>
        <end position="244"/>
    </location>
</feature>
<dbReference type="PANTHER" id="PTHR37326">
    <property type="entry name" value="BLL3975 PROTEIN"/>
    <property type="match status" value="1"/>
</dbReference>
<dbReference type="GO" id="GO:0016811">
    <property type="term" value="F:hydrolase activity, acting on carbon-nitrogen (but not peptide) bonds, in linear amides"/>
    <property type="evidence" value="ECO:0007669"/>
    <property type="project" value="InterPro"/>
</dbReference>
<gene>
    <name evidence="6" type="ORF">SAMN05428998_12139</name>
</gene>
<keyword evidence="3" id="KW-0378">Hydrolase</keyword>
<name>A0A1Y6CIM9_9PROT</name>
<dbReference type="SUPFAM" id="SSF53187">
    <property type="entry name" value="Zn-dependent exopeptidases"/>
    <property type="match status" value="1"/>
</dbReference>
<dbReference type="GO" id="GO:0046872">
    <property type="term" value="F:metal ion binding"/>
    <property type="evidence" value="ECO:0007669"/>
    <property type="project" value="UniProtKB-KW"/>
</dbReference>
<dbReference type="STRING" id="560819.SAMN05428998_12139"/>
<dbReference type="InterPro" id="IPR055438">
    <property type="entry name" value="AstE_AspA_cat"/>
</dbReference>